<feature type="domain" description="ABC3 transporter permease C-terminal" evidence="7">
    <location>
        <begin position="254"/>
        <end position="375"/>
    </location>
</feature>
<evidence type="ECO:0000256" key="2">
    <source>
        <dbReference type="ARBA" id="ARBA00022475"/>
    </source>
</evidence>
<sequence>MLGGSGSGPSRLNGWVSIIGMIIGTFAILISLSVMNGFEERVIKKLIGFEGDMRIASNSNTNLEQIYSQIASNPLIDEALLYKERVGLILGKDDSKRIVTFKSINMENLSSFYNIDFINNSTDVSEEGIAVGYLLAQRLNIDIGDQLTIMSPIDQSNSIGLPILVDVTVSKIFNSEVLDFDDRVVFISNEIGNRIFLRKKNYDGIDIRLKNRNDLSRLKLKLQNDYKNFSIKSWEDLHEALITAMRLERLGALAVLCLIILVSSFNLISTLVLVIIQKIRQIGILRAIGSSNKDIRKIILFQGVLIGGVGASIGIIASLLLIIIQNIYGIIPIPSDIYFISQLPMIIKPNDVIIVMLISLIFITVSSLIASRQAIIIGIRDSLQWEK</sequence>
<evidence type="ECO:0000256" key="6">
    <source>
        <dbReference type="SAM" id="Phobius"/>
    </source>
</evidence>
<feature type="domain" description="MacB-like periplasmic core" evidence="8">
    <location>
        <begin position="16"/>
        <end position="219"/>
    </location>
</feature>
<evidence type="ECO:0000313" key="9">
    <source>
        <dbReference type="EMBL" id="SUZ79743.1"/>
    </source>
</evidence>
<dbReference type="Pfam" id="PF02687">
    <property type="entry name" value="FtsX"/>
    <property type="match status" value="1"/>
</dbReference>
<keyword evidence="5 6" id="KW-0472">Membrane</keyword>
<evidence type="ECO:0000256" key="5">
    <source>
        <dbReference type="ARBA" id="ARBA00023136"/>
    </source>
</evidence>
<dbReference type="PANTHER" id="PTHR30489:SF0">
    <property type="entry name" value="LIPOPROTEIN-RELEASING SYSTEM TRANSMEMBRANE PROTEIN LOLE"/>
    <property type="match status" value="1"/>
</dbReference>
<proteinExistence type="predicted"/>
<dbReference type="InterPro" id="IPR051447">
    <property type="entry name" value="Lipoprotein-release_system"/>
</dbReference>
<dbReference type="EMBL" id="UINC01001399">
    <property type="protein sequence ID" value="SUZ79743.1"/>
    <property type="molecule type" value="Genomic_DNA"/>
</dbReference>
<evidence type="ECO:0000256" key="1">
    <source>
        <dbReference type="ARBA" id="ARBA00004651"/>
    </source>
</evidence>
<protein>
    <recommendedName>
        <fullName evidence="10">ABC3 transporter permease protein domain-containing protein</fullName>
    </recommendedName>
</protein>
<keyword evidence="4 6" id="KW-1133">Transmembrane helix</keyword>
<accession>A0A381QQA2</accession>
<comment type="subcellular location">
    <subcellularLocation>
        <location evidence="1">Cell membrane</location>
        <topology evidence="1">Multi-pass membrane protein</topology>
    </subcellularLocation>
</comment>
<keyword evidence="3 6" id="KW-0812">Transmembrane</keyword>
<gene>
    <name evidence="9" type="ORF">METZ01_LOCUS32597</name>
</gene>
<feature type="transmembrane region" description="Helical" evidence="6">
    <location>
        <begin position="250"/>
        <end position="277"/>
    </location>
</feature>
<keyword evidence="2" id="KW-1003">Cell membrane</keyword>
<evidence type="ECO:0000256" key="3">
    <source>
        <dbReference type="ARBA" id="ARBA00022692"/>
    </source>
</evidence>
<dbReference type="InterPro" id="IPR025857">
    <property type="entry name" value="MacB_PCD"/>
</dbReference>
<dbReference type="PANTHER" id="PTHR30489">
    <property type="entry name" value="LIPOPROTEIN-RELEASING SYSTEM TRANSMEMBRANE PROTEIN LOLE"/>
    <property type="match status" value="1"/>
</dbReference>
<reference evidence="9" key="1">
    <citation type="submission" date="2018-05" db="EMBL/GenBank/DDBJ databases">
        <authorList>
            <person name="Lanie J.A."/>
            <person name="Ng W.-L."/>
            <person name="Kazmierczak K.M."/>
            <person name="Andrzejewski T.M."/>
            <person name="Davidsen T.M."/>
            <person name="Wayne K.J."/>
            <person name="Tettelin H."/>
            <person name="Glass J.I."/>
            <person name="Rusch D."/>
            <person name="Podicherti R."/>
            <person name="Tsui H.-C.T."/>
            <person name="Winkler M.E."/>
        </authorList>
    </citation>
    <scope>NUCLEOTIDE SEQUENCE</scope>
</reference>
<dbReference type="GO" id="GO:0098797">
    <property type="term" value="C:plasma membrane protein complex"/>
    <property type="evidence" value="ECO:0007669"/>
    <property type="project" value="TreeGrafter"/>
</dbReference>
<dbReference type="InterPro" id="IPR003838">
    <property type="entry name" value="ABC3_permease_C"/>
</dbReference>
<evidence type="ECO:0000259" key="7">
    <source>
        <dbReference type="Pfam" id="PF02687"/>
    </source>
</evidence>
<organism evidence="9">
    <name type="scientific">marine metagenome</name>
    <dbReference type="NCBI Taxonomy" id="408172"/>
    <lineage>
        <taxon>unclassified sequences</taxon>
        <taxon>metagenomes</taxon>
        <taxon>ecological metagenomes</taxon>
    </lineage>
</organism>
<dbReference type="GO" id="GO:0044874">
    <property type="term" value="P:lipoprotein localization to outer membrane"/>
    <property type="evidence" value="ECO:0007669"/>
    <property type="project" value="TreeGrafter"/>
</dbReference>
<dbReference type="AlphaFoldDB" id="A0A381QQA2"/>
<evidence type="ECO:0000259" key="8">
    <source>
        <dbReference type="Pfam" id="PF12704"/>
    </source>
</evidence>
<feature type="transmembrane region" description="Helical" evidence="6">
    <location>
        <begin position="298"/>
        <end position="331"/>
    </location>
</feature>
<evidence type="ECO:0000256" key="4">
    <source>
        <dbReference type="ARBA" id="ARBA00022989"/>
    </source>
</evidence>
<dbReference type="Pfam" id="PF12704">
    <property type="entry name" value="MacB_PCD"/>
    <property type="match status" value="1"/>
</dbReference>
<feature type="transmembrane region" description="Helical" evidence="6">
    <location>
        <begin position="351"/>
        <end position="370"/>
    </location>
</feature>
<evidence type="ECO:0008006" key="10">
    <source>
        <dbReference type="Google" id="ProtNLM"/>
    </source>
</evidence>
<feature type="transmembrane region" description="Helical" evidence="6">
    <location>
        <begin position="12"/>
        <end position="35"/>
    </location>
</feature>
<name>A0A381QQA2_9ZZZZ</name>